<sequence length="413" mass="45071">MSTATSHSVRFELRSGDTWRDPWSMYSALRDHDPVHRVIPAGQEDNDFYVLSRHADVWTAARDPATFSSASGLTVDYVDLAAAGFGAVKPFVFMDPPEHTDFRRRVSPGFTPRQVNSVEPAVRRFIVERIERLRAAGEGDIVKDLFKPLPTMVVAHYLGVPEQDHEKFDAWTENIVGGAVAGAGLAAGDQNAFAAVGEMVGYFSELIARRRVEPGDDTISHLLASGLGADGDNEGLVAILGFAFTMITGGNDTTTGNLGGAVQLLTAAPDQRQLLIDDPSLIPDSIEEFLRMTSPVQGLARTTTRDVELHDTIIPAGRRVLLLYGSGNRDEREFGPTAAELDIRRNPKRILSFSHGHHHCLGAAAARMQARVALEELLTRCPGFTVDLDAVQWSQGNYVRWPVSVPFRAESSA</sequence>
<keyword evidence="7 8" id="KW-0503">Monooxygenase</keyword>
<evidence type="ECO:0000313" key="9">
    <source>
        <dbReference type="EMBL" id="PKV79741.1"/>
    </source>
</evidence>
<proteinExistence type="inferred from homology"/>
<dbReference type="SUPFAM" id="SSF48264">
    <property type="entry name" value="Cytochrome P450"/>
    <property type="match status" value="1"/>
</dbReference>
<name>A0A2N3VDS0_9NOCA</name>
<keyword evidence="4 8" id="KW-0479">Metal-binding</keyword>
<accession>A0A2N3VDS0</accession>
<dbReference type="InterPro" id="IPR017972">
    <property type="entry name" value="Cyt_P450_CS"/>
</dbReference>
<dbReference type="PROSITE" id="PS00086">
    <property type="entry name" value="CYTOCHROME_P450"/>
    <property type="match status" value="1"/>
</dbReference>
<dbReference type="GO" id="GO:0036199">
    <property type="term" value="F:cholest-4-en-3-one 26-monooxygenase activity"/>
    <property type="evidence" value="ECO:0007669"/>
    <property type="project" value="TreeGrafter"/>
</dbReference>
<dbReference type="PRINTS" id="PR00359">
    <property type="entry name" value="BP450"/>
</dbReference>
<keyword evidence="6 8" id="KW-0408">Iron</keyword>
<evidence type="ECO:0000256" key="6">
    <source>
        <dbReference type="ARBA" id="ARBA00023004"/>
    </source>
</evidence>
<dbReference type="AlphaFoldDB" id="A0A2N3VDS0"/>
<dbReference type="InterPro" id="IPR002397">
    <property type="entry name" value="Cyt_P450_B"/>
</dbReference>
<evidence type="ECO:0000313" key="10">
    <source>
        <dbReference type="Proteomes" id="UP000233766"/>
    </source>
</evidence>
<dbReference type="Gene3D" id="1.10.630.10">
    <property type="entry name" value="Cytochrome P450"/>
    <property type="match status" value="1"/>
</dbReference>
<evidence type="ECO:0000256" key="7">
    <source>
        <dbReference type="ARBA" id="ARBA00023033"/>
    </source>
</evidence>
<gene>
    <name evidence="9" type="ORF">ATK86_4152</name>
</gene>
<dbReference type="FunFam" id="1.10.630.10:FF:000018">
    <property type="entry name" value="Cytochrome P450 monooxygenase"/>
    <property type="match status" value="1"/>
</dbReference>
<dbReference type="InterPro" id="IPR036396">
    <property type="entry name" value="Cyt_P450_sf"/>
</dbReference>
<dbReference type="GO" id="GO:0005506">
    <property type="term" value="F:iron ion binding"/>
    <property type="evidence" value="ECO:0007669"/>
    <property type="project" value="InterPro"/>
</dbReference>
<evidence type="ECO:0000256" key="3">
    <source>
        <dbReference type="ARBA" id="ARBA00022617"/>
    </source>
</evidence>
<evidence type="ECO:0000256" key="8">
    <source>
        <dbReference type="RuleBase" id="RU000461"/>
    </source>
</evidence>
<evidence type="ECO:0008006" key="11">
    <source>
        <dbReference type="Google" id="ProtNLM"/>
    </source>
</evidence>
<evidence type="ECO:0000256" key="4">
    <source>
        <dbReference type="ARBA" id="ARBA00022723"/>
    </source>
</evidence>
<dbReference type="GO" id="GO:0020037">
    <property type="term" value="F:heme binding"/>
    <property type="evidence" value="ECO:0007669"/>
    <property type="project" value="InterPro"/>
</dbReference>
<dbReference type="Pfam" id="PF00067">
    <property type="entry name" value="p450"/>
    <property type="match status" value="1"/>
</dbReference>
<reference evidence="9 10" key="1">
    <citation type="submission" date="2017-12" db="EMBL/GenBank/DDBJ databases">
        <title>Sequencing the genomes of 1000 Actinobacteria strains.</title>
        <authorList>
            <person name="Klenk H.-P."/>
        </authorList>
    </citation>
    <scope>NUCLEOTIDE SEQUENCE [LARGE SCALE GENOMIC DNA]</scope>
    <source>
        <strain evidence="9 10">DSM 44489</strain>
    </source>
</reference>
<comment type="cofactor">
    <cofactor evidence="1">
        <name>heme</name>
        <dbReference type="ChEBI" id="CHEBI:30413"/>
    </cofactor>
</comment>
<evidence type="ECO:0000256" key="5">
    <source>
        <dbReference type="ARBA" id="ARBA00023002"/>
    </source>
</evidence>
<dbReference type="GO" id="GO:0006707">
    <property type="term" value="P:cholesterol catabolic process"/>
    <property type="evidence" value="ECO:0007669"/>
    <property type="project" value="TreeGrafter"/>
</dbReference>
<keyword evidence="5 8" id="KW-0560">Oxidoreductase</keyword>
<evidence type="ECO:0000256" key="1">
    <source>
        <dbReference type="ARBA" id="ARBA00001971"/>
    </source>
</evidence>
<dbReference type="PANTHER" id="PTHR46696:SF4">
    <property type="entry name" value="BIOTIN BIOSYNTHESIS CYTOCHROME P450"/>
    <property type="match status" value="1"/>
</dbReference>
<keyword evidence="10" id="KW-1185">Reference proteome</keyword>
<keyword evidence="3 8" id="KW-0349">Heme</keyword>
<dbReference type="GO" id="GO:0008395">
    <property type="term" value="F:steroid hydroxylase activity"/>
    <property type="evidence" value="ECO:0007669"/>
    <property type="project" value="TreeGrafter"/>
</dbReference>
<comment type="similarity">
    <text evidence="2 8">Belongs to the cytochrome P450 family.</text>
</comment>
<dbReference type="EMBL" id="PJMW01000002">
    <property type="protein sequence ID" value="PKV79741.1"/>
    <property type="molecule type" value="Genomic_DNA"/>
</dbReference>
<dbReference type="OrthoDB" id="3213397at2"/>
<organism evidence="9 10">
    <name type="scientific">Nocardia fluminea</name>
    <dbReference type="NCBI Taxonomy" id="134984"/>
    <lineage>
        <taxon>Bacteria</taxon>
        <taxon>Bacillati</taxon>
        <taxon>Actinomycetota</taxon>
        <taxon>Actinomycetes</taxon>
        <taxon>Mycobacteriales</taxon>
        <taxon>Nocardiaceae</taxon>
        <taxon>Nocardia</taxon>
    </lineage>
</organism>
<dbReference type="InterPro" id="IPR001128">
    <property type="entry name" value="Cyt_P450"/>
</dbReference>
<protein>
    <recommendedName>
        <fullName evidence="11">Cytochrome P450</fullName>
    </recommendedName>
</protein>
<dbReference type="PANTHER" id="PTHR46696">
    <property type="entry name" value="P450, PUTATIVE (EUROFUNG)-RELATED"/>
    <property type="match status" value="1"/>
</dbReference>
<comment type="caution">
    <text evidence="9">The sequence shown here is derived from an EMBL/GenBank/DDBJ whole genome shotgun (WGS) entry which is preliminary data.</text>
</comment>
<dbReference type="Proteomes" id="UP000233766">
    <property type="component" value="Unassembled WGS sequence"/>
</dbReference>
<evidence type="ECO:0000256" key="2">
    <source>
        <dbReference type="ARBA" id="ARBA00010617"/>
    </source>
</evidence>
<dbReference type="RefSeq" id="WP_101465820.1">
    <property type="nucleotide sequence ID" value="NZ_PJMW01000002.1"/>
</dbReference>